<dbReference type="InterPro" id="IPR036852">
    <property type="entry name" value="Peptidase_S8/S53_dom_sf"/>
</dbReference>
<sequence>MIPRPLRRALAMAALLALPAALPIPASAATAPRVEPAAVQAGPRVEPELARKLSAGARLRVNVVTRSRADLAAAAGTVGSGQVLQTLSRSPVVTLRADQAALDRLKAQPGVVSVSEDTPVPPVLAQSIPLIGADRTRAAGLTGEGYAVAVLDTGVATHHPFLGGRVTAEACFSPVDADYSATSLCPGGAATQEGAGSADSELGPCADPALDCSHGTHVAGIVAGDGVGVSGAPADGGVAPEAGIVAIQVFSRFDSEDYCGAGAAPCVLSFTSAQLAGLEKAREMSDDGVPIVAANLSLGGGRYTAACDDDPRKPAIDDLLAAGVTTVVAAGNNGYADAVSAPACVSSAFTVGSTTDQDAVSGFSNRGPLLDVFAPGSDIVSSVPGGGWESMSGTSMAAPHVAGAIAVLSQAFPDASAAALQTMITSTGRSITSSGVVKPRLQLDDAALGTTPRPGPDQYFTARGRILDNVQISANSTMTVQVSGAAGLPAQGLAAAALNLSAKGDWFNSGSLVLYPSGEAEPELPTLFYDAARHASTLVIAKVGADGKVKIENRSAQAVRVYLDVHGYTLDHAAAAIGGTHVAIAPARAADRTVVPAWGNVELATSAMTGVPASGVDAVALSVTSKSTSTGTLRVYATGDPYPVDANSDYPANVPTQFFTVVRPGTGGKINIHNLGSAAAEVTVDVTGYYTSAQRGSTVKAIRPAAVASNVAVPAGGTYLLRPGGVADVPSSGVSAVGLAVAAKGGANGLVTVVPQTGSTAVRAVAYAAGKDTSGFATAALRPDGTIVLKNEGTSQVSLSVTVYAYFSGR</sequence>
<protein>
    <submittedName>
        <fullName evidence="9">Subtilisin family serine protease</fullName>
    </submittedName>
</protein>
<keyword evidence="4 5" id="KW-0720">Serine protease</keyword>
<feature type="active site" description="Charge relay system" evidence="5">
    <location>
        <position position="395"/>
    </location>
</feature>
<proteinExistence type="inferred from homology"/>
<evidence type="ECO:0000256" key="2">
    <source>
        <dbReference type="ARBA" id="ARBA00022670"/>
    </source>
</evidence>
<comment type="caution">
    <text evidence="9">The sequence shown here is derived from an EMBL/GenBank/DDBJ whole genome shotgun (WGS) entry which is preliminary data.</text>
</comment>
<dbReference type="PROSITE" id="PS00137">
    <property type="entry name" value="SUBTILASE_HIS"/>
    <property type="match status" value="1"/>
</dbReference>
<feature type="chain" id="PRO_5046467337" evidence="7">
    <location>
        <begin position="29"/>
        <end position="810"/>
    </location>
</feature>
<dbReference type="Gene3D" id="3.40.50.200">
    <property type="entry name" value="Peptidase S8/S53 domain"/>
    <property type="match status" value="1"/>
</dbReference>
<dbReference type="PANTHER" id="PTHR43806:SF11">
    <property type="entry name" value="CEREVISIN-RELATED"/>
    <property type="match status" value="1"/>
</dbReference>
<dbReference type="InterPro" id="IPR050131">
    <property type="entry name" value="Peptidase_S8_subtilisin-like"/>
</dbReference>
<dbReference type="EMBL" id="JAMZEC010000001">
    <property type="protein sequence ID" value="MCP2350376.1"/>
    <property type="molecule type" value="Genomic_DNA"/>
</dbReference>
<evidence type="ECO:0000256" key="3">
    <source>
        <dbReference type="ARBA" id="ARBA00022801"/>
    </source>
</evidence>
<keyword evidence="10" id="KW-1185">Reference proteome</keyword>
<comment type="similarity">
    <text evidence="1 5 6">Belongs to the peptidase S8 family.</text>
</comment>
<dbReference type="Pfam" id="PF00082">
    <property type="entry name" value="Peptidase_S8"/>
    <property type="match status" value="1"/>
</dbReference>
<feature type="domain" description="Peptidase S8/S53" evidence="8">
    <location>
        <begin position="143"/>
        <end position="428"/>
    </location>
</feature>
<dbReference type="InterPro" id="IPR022398">
    <property type="entry name" value="Peptidase_S8_His-AS"/>
</dbReference>
<dbReference type="PRINTS" id="PR00723">
    <property type="entry name" value="SUBTILISIN"/>
</dbReference>
<dbReference type="PANTHER" id="PTHR43806">
    <property type="entry name" value="PEPTIDASE S8"/>
    <property type="match status" value="1"/>
</dbReference>
<reference evidence="9 10" key="1">
    <citation type="submission" date="2022-06" db="EMBL/GenBank/DDBJ databases">
        <title>Sequencing the genomes of 1000 actinobacteria strains.</title>
        <authorList>
            <person name="Klenk H.-P."/>
        </authorList>
    </citation>
    <scope>NUCLEOTIDE SEQUENCE [LARGE SCALE GENOMIC DNA]</scope>
    <source>
        <strain evidence="9 10">DSM 44170</strain>
    </source>
</reference>
<dbReference type="InterPro" id="IPR023828">
    <property type="entry name" value="Peptidase_S8_Ser-AS"/>
</dbReference>
<dbReference type="PROSITE" id="PS00138">
    <property type="entry name" value="SUBTILASE_SER"/>
    <property type="match status" value="1"/>
</dbReference>
<dbReference type="RefSeq" id="WP_253775695.1">
    <property type="nucleotide sequence ID" value="NZ_BAAAVE010000003.1"/>
</dbReference>
<feature type="active site" description="Charge relay system" evidence="5">
    <location>
        <position position="152"/>
    </location>
</feature>
<dbReference type="InterPro" id="IPR015500">
    <property type="entry name" value="Peptidase_S8_subtilisin-rel"/>
</dbReference>
<evidence type="ECO:0000256" key="4">
    <source>
        <dbReference type="ARBA" id="ARBA00022825"/>
    </source>
</evidence>
<feature type="signal peptide" evidence="7">
    <location>
        <begin position="1"/>
        <end position="28"/>
    </location>
</feature>
<dbReference type="InterPro" id="IPR000209">
    <property type="entry name" value="Peptidase_S8/S53_dom"/>
</dbReference>
<accession>A0ABT1KAG2</accession>
<keyword evidence="2 5" id="KW-0645">Protease</keyword>
<evidence type="ECO:0000313" key="9">
    <source>
        <dbReference type="EMBL" id="MCP2350376.1"/>
    </source>
</evidence>
<evidence type="ECO:0000256" key="1">
    <source>
        <dbReference type="ARBA" id="ARBA00011073"/>
    </source>
</evidence>
<gene>
    <name evidence="9" type="ORF">HD595_006498</name>
</gene>
<evidence type="ECO:0000256" key="6">
    <source>
        <dbReference type="RuleBase" id="RU003355"/>
    </source>
</evidence>
<organism evidence="9 10">
    <name type="scientific">Nonomuraea roseoviolacea subsp. carminata</name>
    <dbReference type="NCBI Taxonomy" id="160689"/>
    <lineage>
        <taxon>Bacteria</taxon>
        <taxon>Bacillati</taxon>
        <taxon>Actinomycetota</taxon>
        <taxon>Actinomycetes</taxon>
        <taxon>Streptosporangiales</taxon>
        <taxon>Streptosporangiaceae</taxon>
        <taxon>Nonomuraea</taxon>
    </lineage>
</organism>
<dbReference type="PROSITE" id="PS51892">
    <property type="entry name" value="SUBTILASE"/>
    <property type="match status" value="1"/>
</dbReference>
<dbReference type="GO" id="GO:0006508">
    <property type="term" value="P:proteolysis"/>
    <property type="evidence" value="ECO:0007669"/>
    <property type="project" value="UniProtKB-KW"/>
</dbReference>
<evidence type="ECO:0000256" key="5">
    <source>
        <dbReference type="PROSITE-ProRule" id="PRU01240"/>
    </source>
</evidence>
<evidence type="ECO:0000256" key="7">
    <source>
        <dbReference type="SAM" id="SignalP"/>
    </source>
</evidence>
<dbReference type="Proteomes" id="UP001320766">
    <property type="component" value="Unassembled WGS sequence"/>
</dbReference>
<dbReference type="InterPro" id="IPR023827">
    <property type="entry name" value="Peptidase_S8_Asp-AS"/>
</dbReference>
<evidence type="ECO:0000259" key="8">
    <source>
        <dbReference type="Pfam" id="PF00082"/>
    </source>
</evidence>
<feature type="active site" description="Charge relay system" evidence="5">
    <location>
        <position position="214"/>
    </location>
</feature>
<keyword evidence="7" id="KW-0732">Signal</keyword>
<keyword evidence="3 5" id="KW-0378">Hydrolase</keyword>
<dbReference type="PROSITE" id="PS00136">
    <property type="entry name" value="SUBTILASE_ASP"/>
    <property type="match status" value="1"/>
</dbReference>
<dbReference type="GO" id="GO:0008233">
    <property type="term" value="F:peptidase activity"/>
    <property type="evidence" value="ECO:0007669"/>
    <property type="project" value="UniProtKB-KW"/>
</dbReference>
<name>A0ABT1KAG2_9ACTN</name>
<evidence type="ECO:0000313" key="10">
    <source>
        <dbReference type="Proteomes" id="UP001320766"/>
    </source>
</evidence>
<dbReference type="SUPFAM" id="SSF52743">
    <property type="entry name" value="Subtilisin-like"/>
    <property type="match status" value="1"/>
</dbReference>